<dbReference type="Proteomes" id="UP000078504">
    <property type="component" value="Unassembled WGS sequence"/>
</dbReference>
<name>A0A1B7HLL5_9ENTR</name>
<keyword evidence="4" id="KW-0804">Transcription</keyword>
<evidence type="ECO:0000256" key="2">
    <source>
        <dbReference type="ARBA" id="ARBA00023015"/>
    </source>
</evidence>
<evidence type="ECO:0000256" key="3">
    <source>
        <dbReference type="ARBA" id="ARBA00023125"/>
    </source>
</evidence>
<protein>
    <submittedName>
        <fullName evidence="6">Transcriptional regulator</fullName>
    </submittedName>
</protein>
<dbReference type="InterPro" id="IPR000847">
    <property type="entry name" value="LysR_HTH_N"/>
</dbReference>
<dbReference type="InterPro" id="IPR005119">
    <property type="entry name" value="LysR_subst-bd"/>
</dbReference>
<organism evidence="6 7">
    <name type="scientific">Buttiauxella gaviniae ATCC 51604</name>
    <dbReference type="NCBI Taxonomy" id="1354253"/>
    <lineage>
        <taxon>Bacteria</taxon>
        <taxon>Pseudomonadati</taxon>
        <taxon>Pseudomonadota</taxon>
        <taxon>Gammaproteobacteria</taxon>
        <taxon>Enterobacterales</taxon>
        <taxon>Enterobacteriaceae</taxon>
        <taxon>Buttiauxella</taxon>
    </lineage>
</organism>
<keyword evidence="3" id="KW-0238">DNA-binding</keyword>
<dbReference type="GO" id="GO:0003700">
    <property type="term" value="F:DNA-binding transcription factor activity"/>
    <property type="evidence" value="ECO:0007669"/>
    <property type="project" value="InterPro"/>
</dbReference>
<evidence type="ECO:0000256" key="4">
    <source>
        <dbReference type="ARBA" id="ARBA00023163"/>
    </source>
</evidence>
<evidence type="ECO:0000313" key="6">
    <source>
        <dbReference type="EMBL" id="OAT16523.1"/>
    </source>
</evidence>
<dbReference type="Pfam" id="PF03466">
    <property type="entry name" value="LysR_substrate"/>
    <property type="match status" value="1"/>
</dbReference>
<dbReference type="EMBL" id="LXEP01000051">
    <property type="protein sequence ID" value="OAT16523.1"/>
    <property type="molecule type" value="Genomic_DNA"/>
</dbReference>
<dbReference type="InterPro" id="IPR036390">
    <property type="entry name" value="WH_DNA-bd_sf"/>
</dbReference>
<dbReference type="PANTHER" id="PTHR30537:SF5">
    <property type="entry name" value="HTH-TYPE TRANSCRIPTIONAL ACTIVATOR TTDR-RELATED"/>
    <property type="match status" value="1"/>
</dbReference>
<evidence type="ECO:0000256" key="1">
    <source>
        <dbReference type="ARBA" id="ARBA00009437"/>
    </source>
</evidence>
<comment type="caution">
    <text evidence="6">The sequence shown here is derived from an EMBL/GenBank/DDBJ whole genome shotgun (WGS) entry which is preliminary data.</text>
</comment>
<dbReference type="InterPro" id="IPR058163">
    <property type="entry name" value="LysR-type_TF_proteobact-type"/>
</dbReference>
<accession>A0A1B7HLL5</accession>
<dbReference type="AlphaFoldDB" id="A0A1B7HLL5"/>
<dbReference type="PATRIC" id="fig|1354253.4.peg.4725"/>
<evidence type="ECO:0000259" key="5">
    <source>
        <dbReference type="PROSITE" id="PS50931"/>
    </source>
</evidence>
<gene>
    <name evidence="6" type="ORF">M977_04591</name>
</gene>
<sequence>MLDKLEALKIFCTAAETLKFRETAVRLGVAPQLVTRAISELEKQLGEMLFLRNTRQMRLTPFGQRFWPKAELLLSESEALFTAHQNHRLEDMSGSVRITLPPLFENQDILRRLFRHLMNYPQLNIEWLPSDVHLNIIDEQIDIGIRIGAVPDNRFIVKTIRPVGVNIVATPDLIERGGMPESLRELQFNHPLSALNNSNSGRVWPWQFADGSSFFPVQPSFIAADIRSELSAALAGRTYSQLPDILVRPFLQRGELVNIFPELNYQPWQLYIFRPHQPLLPARVRLVFDLLTEILKELFRD</sequence>
<feature type="domain" description="HTH lysR-type" evidence="5">
    <location>
        <begin position="3"/>
        <end position="60"/>
    </location>
</feature>
<dbReference type="PROSITE" id="PS50931">
    <property type="entry name" value="HTH_LYSR"/>
    <property type="match status" value="1"/>
</dbReference>
<proteinExistence type="inferred from homology"/>
<evidence type="ECO:0000313" key="7">
    <source>
        <dbReference type="Proteomes" id="UP000078504"/>
    </source>
</evidence>
<dbReference type="InterPro" id="IPR036388">
    <property type="entry name" value="WH-like_DNA-bd_sf"/>
</dbReference>
<dbReference type="SUPFAM" id="SSF53850">
    <property type="entry name" value="Periplasmic binding protein-like II"/>
    <property type="match status" value="1"/>
</dbReference>
<comment type="similarity">
    <text evidence="1">Belongs to the LysR transcriptional regulatory family.</text>
</comment>
<dbReference type="CDD" id="cd08422">
    <property type="entry name" value="PBP2_CrgA_like"/>
    <property type="match status" value="1"/>
</dbReference>
<dbReference type="SUPFAM" id="SSF46785">
    <property type="entry name" value="Winged helix' DNA-binding domain"/>
    <property type="match status" value="1"/>
</dbReference>
<keyword evidence="2" id="KW-0805">Transcription regulation</keyword>
<dbReference type="PANTHER" id="PTHR30537">
    <property type="entry name" value="HTH-TYPE TRANSCRIPTIONAL REGULATOR"/>
    <property type="match status" value="1"/>
</dbReference>
<dbReference type="Gene3D" id="1.10.10.10">
    <property type="entry name" value="Winged helix-like DNA-binding domain superfamily/Winged helix DNA-binding domain"/>
    <property type="match status" value="1"/>
</dbReference>
<reference evidence="6 7" key="1">
    <citation type="submission" date="2016-04" db="EMBL/GenBank/DDBJ databases">
        <title>ATOL: Assembling a taxonomically balanced genome-scale reconstruction of the evolutionary history of the Enterobacteriaceae.</title>
        <authorList>
            <person name="Plunkett G.III."/>
            <person name="Neeno-Eckwall E.C."/>
            <person name="Glasner J.D."/>
            <person name="Perna N.T."/>
        </authorList>
    </citation>
    <scope>NUCLEOTIDE SEQUENCE [LARGE SCALE GENOMIC DNA]</scope>
    <source>
        <strain evidence="6 7">ATCC 51604</strain>
    </source>
</reference>
<dbReference type="RefSeq" id="WP_064519241.1">
    <property type="nucleotide sequence ID" value="NZ_LXEP01000051.1"/>
</dbReference>
<dbReference type="Gene3D" id="3.40.190.290">
    <property type="match status" value="1"/>
</dbReference>
<dbReference type="GO" id="GO:0003677">
    <property type="term" value="F:DNA binding"/>
    <property type="evidence" value="ECO:0007669"/>
    <property type="project" value="UniProtKB-KW"/>
</dbReference>
<dbReference type="Pfam" id="PF00126">
    <property type="entry name" value="HTH_1"/>
    <property type="match status" value="1"/>
</dbReference>